<dbReference type="RefSeq" id="WP_068225606.1">
    <property type="nucleotide sequence ID" value="NZ_CP014623.1"/>
</dbReference>
<keyword evidence="5 7" id="KW-0663">Pyridoxal phosphate</keyword>
<dbReference type="SUPFAM" id="SSF53383">
    <property type="entry name" value="PLP-dependent transferases"/>
    <property type="match status" value="1"/>
</dbReference>
<dbReference type="InterPro" id="IPR005814">
    <property type="entry name" value="Aminotrans_3"/>
</dbReference>
<dbReference type="AlphaFoldDB" id="A0A192H0F7"/>
<sequence length="382" mass="41327">MQYVFPTYNRFPLDIVAGEDWHLTDDNNKTYLDFTSGIGVCNFGYSNELIQKSVAQQLTKIWHTSNLYESHLQDEVAHQLVGTEDRLVFFCNSGTEANEAALKLARKFTGKSAVLSFNNSFHGRTYGSMSLTGNPAIQTGFAPLVPGISFADYNDPAAIEQIKPDLAAVILEVIQGEGGVYAAKAQWLKAVAKACHEQQVLLIIDEVQTGIGRTGKRFAYQYYELDPDIVTVAKGLGNGLPIGAMIGKSNLAVAFGPGSHGTTFGGNKIALAAATAVLQQLTPEFLAGVQTKATQVWQTLQNEILTLPVVTSVTGLGLMIGIHLDETVAVADVIEELQQNGLLTLSAKHNTLRLLPPLVMDSTDLMFGLQKIKQVLSSKTQK</sequence>
<dbReference type="PROSITE" id="PS00600">
    <property type="entry name" value="AA_TRANSFER_CLASS_3"/>
    <property type="match status" value="1"/>
</dbReference>
<dbReference type="GO" id="GO:0008483">
    <property type="term" value="F:transaminase activity"/>
    <property type="evidence" value="ECO:0007669"/>
    <property type="project" value="UniProtKB-KW"/>
</dbReference>
<dbReference type="InterPro" id="IPR015421">
    <property type="entry name" value="PyrdxlP-dep_Trfase_major"/>
</dbReference>
<evidence type="ECO:0000256" key="3">
    <source>
        <dbReference type="ARBA" id="ARBA00022605"/>
    </source>
</evidence>
<dbReference type="Gene3D" id="3.40.640.10">
    <property type="entry name" value="Type I PLP-dependent aspartate aminotransferase-like (Major domain)"/>
    <property type="match status" value="1"/>
</dbReference>
<dbReference type="Proteomes" id="UP000078582">
    <property type="component" value="Chromosome"/>
</dbReference>
<organism evidence="8 9">
    <name type="scientific">Loigolactobacillus backii</name>
    <dbReference type="NCBI Taxonomy" id="375175"/>
    <lineage>
        <taxon>Bacteria</taxon>
        <taxon>Bacillati</taxon>
        <taxon>Bacillota</taxon>
        <taxon>Bacilli</taxon>
        <taxon>Lactobacillales</taxon>
        <taxon>Lactobacillaceae</taxon>
        <taxon>Loigolactobacillus</taxon>
    </lineage>
</organism>
<dbReference type="GeneID" id="42981698"/>
<dbReference type="InterPro" id="IPR049704">
    <property type="entry name" value="Aminotrans_3_PPA_site"/>
</dbReference>
<dbReference type="OrthoDB" id="9807885at2"/>
<dbReference type="InterPro" id="IPR004636">
    <property type="entry name" value="AcOrn/SuccOrn_fam"/>
</dbReference>
<comment type="cofactor">
    <cofactor evidence="1">
        <name>pyridoxal 5'-phosphate</name>
        <dbReference type="ChEBI" id="CHEBI:597326"/>
    </cofactor>
</comment>
<dbReference type="PIRSF" id="PIRSF000521">
    <property type="entry name" value="Transaminase_4ab_Lys_Orn"/>
    <property type="match status" value="1"/>
</dbReference>
<evidence type="ECO:0000256" key="2">
    <source>
        <dbReference type="ARBA" id="ARBA00022576"/>
    </source>
</evidence>
<accession>A0A192H0F7</accession>
<keyword evidence="3" id="KW-0028">Amino-acid biosynthesis</keyword>
<comment type="pathway">
    <text evidence="6">Amino-acid biosynthesis.</text>
</comment>
<dbReference type="PANTHER" id="PTHR11986">
    <property type="entry name" value="AMINOTRANSFERASE CLASS III"/>
    <property type="match status" value="1"/>
</dbReference>
<dbReference type="CDD" id="cd00610">
    <property type="entry name" value="OAT_like"/>
    <property type="match status" value="1"/>
</dbReference>
<proteinExistence type="inferred from homology"/>
<name>A0A192H0F7_9LACO</name>
<keyword evidence="4 8" id="KW-0808">Transferase</keyword>
<dbReference type="GO" id="GO:0030170">
    <property type="term" value="F:pyridoxal phosphate binding"/>
    <property type="evidence" value="ECO:0007669"/>
    <property type="project" value="InterPro"/>
</dbReference>
<gene>
    <name evidence="8" type="primary">argD</name>
    <name evidence="8" type="ORF">AYR53_05480</name>
</gene>
<protein>
    <submittedName>
        <fullName evidence="8">Acetylornithine aminotransferase</fullName>
    </submittedName>
</protein>
<dbReference type="FunFam" id="3.40.640.10:FF:000004">
    <property type="entry name" value="Acetylornithine aminotransferase"/>
    <property type="match status" value="1"/>
</dbReference>
<evidence type="ECO:0000256" key="5">
    <source>
        <dbReference type="ARBA" id="ARBA00022898"/>
    </source>
</evidence>
<dbReference type="GO" id="GO:0042802">
    <property type="term" value="F:identical protein binding"/>
    <property type="evidence" value="ECO:0007669"/>
    <property type="project" value="TreeGrafter"/>
</dbReference>
<evidence type="ECO:0000256" key="1">
    <source>
        <dbReference type="ARBA" id="ARBA00001933"/>
    </source>
</evidence>
<evidence type="ECO:0000256" key="7">
    <source>
        <dbReference type="RuleBase" id="RU003560"/>
    </source>
</evidence>
<dbReference type="STRING" id="375175.AYR53_05480"/>
<reference evidence="8 9" key="1">
    <citation type="submission" date="2016-03" db="EMBL/GenBank/DDBJ databases">
        <title>Pediococcus and Lactobacillus from brewery environment - whole genome sequencing and assembly.</title>
        <authorList>
            <person name="Behr J."/>
            <person name="Geissler A.J."/>
            <person name="Vogel R.F."/>
        </authorList>
    </citation>
    <scope>NUCLEOTIDE SEQUENCE [LARGE SCALE GENOMIC DNA]</scope>
    <source>
        <strain evidence="8 9">TMW 1.1989</strain>
    </source>
</reference>
<dbReference type="KEGG" id="lbt:AYR52_08515"/>
<dbReference type="PANTHER" id="PTHR11986:SF79">
    <property type="entry name" value="ACETYLORNITHINE AMINOTRANSFERASE, MITOCHONDRIAL"/>
    <property type="match status" value="1"/>
</dbReference>
<dbReference type="InterPro" id="IPR015422">
    <property type="entry name" value="PyrdxlP-dep_Trfase_small"/>
</dbReference>
<evidence type="ECO:0000313" key="8">
    <source>
        <dbReference type="EMBL" id="ANK62274.1"/>
    </source>
</evidence>
<dbReference type="InterPro" id="IPR050103">
    <property type="entry name" value="Class-III_PLP-dep_AT"/>
</dbReference>
<evidence type="ECO:0000256" key="6">
    <source>
        <dbReference type="ARBA" id="ARBA00029440"/>
    </source>
</evidence>
<keyword evidence="9" id="KW-1185">Reference proteome</keyword>
<dbReference type="Pfam" id="PF00202">
    <property type="entry name" value="Aminotran_3"/>
    <property type="match status" value="1"/>
</dbReference>
<dbReference type="NCBIfam" id="NF002797">
    <property type="entry name" value="PRK02936.1"/>
    <property type="match status" value="1"/>
</dbReference>
<dbReference type="Gene3D" id="3.90.1150.10">
    <property type="entry name" value="Aspartate Aminotransferase, domain 1"/>
    <property type="match status" value="1"/>
</dbReference>
<keyword evidence="2 8" id="KW-0032">Aminotransferase</keyword>
<dbReference type="NCBIfam" id="TIGR00707">
    <property type="entry name" value="argD"/>
    <property type="match status" value="1"/>
</dbReference>
<evidence type="ECO:0000256" key="4">
    <source>
        <dbReference type="ARBA" id="ARBA00022679"/>
    </source>
</evidence>
<evidence type="ECO:0000313" key="9">
    <source>
        <dbReference type="Proteomes" id="UP000078582"/>
    </source>
</evidence>
<dbReference type="NCBIfam" id="NF002325">
    <property type="entry name" value="PRK01278.1"/>
    <property type="match status" value="1"/>
</dbReference>
<comment type="similarity">
    <text evidence="7">Belongs to the class-III pyridoxal-phosphate-dependent aminotransferase family.</text>
</comment>
<dbReference type="EMBL" id="CP014873">
    <property type="protein sequence ID" value="ANK62274.1"/>
    <property type="molecule type" value="Genomic_DNA"/>
</dbReference>
<dbReference type="InterPro" id="IPR015424">
    <property type="entry name" value="PyrdxlP-dep_Trfase"/>
</dbReference>
<dbReference type="GO" id="GO:0006526">
    <property type="term" value="P:L-arginine biosynthetic process"/>
    <property type="evidence" value="ECO:0007669"/>
    <property type="project" value="UniProtKB-ARBA"/>
</dbReference>